<comment type="subcellular location">
    <subcellularLocation>
        <location evidence="1">Cell membrane</location>
        <topology evidence="1">Multi-pass membrane protein</topology>
    </subcellularLocation>
</comment>
<dbReference type="EMBL" id="RBAL01000029">
    <property type="protein sequence ID" value="RKN37017.1"/>
    <property type="molecule type" value="Genomic_DNA"/>
</dbReference>
<dbReference type="Pfam" id="PF03916">
    <property type="entry name" value="NrfD"/>
    <property type="match status" value="1"/>
</dbReference>
<dbReference type="InterPro" id="IPR052049">
    <property type="entry name" value="Electron_transfer_protein"/>
</dbReference>
<feature type="transmembrane region" description="Helical" evidence="8">
    <location>
        <begin position="179"/>
        <end position="199"/>
    </location>
</feature>
<evidence type="ECO:0000313" key="9">
    <source>
        <dbReference type="EMBL" id="RKN37017.1"/>
    </source>
</evidence>
<evidence type="ECO:0000256" key="6">
    <source>
        <dbReference type="ARBA" id="ARBA00023136"/>
    </source>
</evidence>
<evidence type="ECO:0000256" key="2">
    <source>
        <dbReference type="ARBA" id="ARBA00008929"/>
    </source>
</evidence>
<dbReference type="AlphaFoldDB" id="A0A3A9YPE1"/>
<evidence type="ECO:0000256" key="4">
    <source>
        <dbReference type="ARBA" id="ARBA00022692"/>
    </source>
</evidence>
<evidence type="ECO:0000256" key="1">
    <source>
        <dbReference type="ARBA" id="ARBA00004651"/>
    </source>
</evidence>
<keyword evidence="3" id="KW-1003">Cell membrane</keyword>
<evidence type="ECO:0000256" key="3">
    <source>
        <dbReference type="ARBA" id="ARBA00022475"/>
    </source>
</evidence>
<organism evidence="9 10">
    <name type="scientific">Streptomyces hoynatensis</name>
    <dbReference type="NCBI Taxonomy" id="1141874"/>
    <lineage>
        <taxon>Bacteria</taxon>
        <taxon>Bacillati</taxon>
        <taxon>Actinomycetota</taxon>
        <taxon>Actinomycetes</taxon>
        <taxon>Kitasatosporales</taxon>
        <taxon>Streptomycetaceae</taxon>
        <taxon>Streptomyces</taxon>
    </lineage>
</organism>
<comment type="similarity">
    <text evidence="2">Belongs to the NrfD family.</text>
</comment>
<keyword evidence="5 8" id="KW-1133">Transmembrane helix</keyword>
<keyword evidence="4 8" id="KW-0812">Transmembrane</keyword>
<name>A0A3A9YPE1_9ACTN</name>
<proteinExistence type="inferred from homology"/>
<feature type="transmembrane region" description="Helical" evidence="8">
    <location>
        <begin position="214"/>
        <end position="234"/>
    </location>
</feature>
<reference evidence="9 10" key="1">
    <citation type="journal article" date="2014" name="Int. J. Syst. Evol. Microbiol.">
        <title>Streptomyces hoynatensis sp. nov., isolated from deep marine sediment.</title>
        <authorList>
            <person name="Veyisoglu A."/>
            <person name="Sahin N."/>
        </authorList>
    </citation>
    <scope>NUCLEOTIDE SEQUENCE [LARGE SCALE GENOMIC DNA]</scope>
    <source>
        <strain evidence="9 10">KCTC 29097</strain>
    </source>
</reference>
<dbReference type="Gene3D" id="1.20.1630.10">
    <property type="entry name" value="Formate dehydrogenase/DMSO reductase domain"/>
    <property type="match status" value="1"/>
</dbReference>
<dbReference type="RefSeq" id="WP_120684836.1">
    <property type="nucleotide sequence ID" value="NZ_RBAL01000029.1"/>
</dbReference>
<feature type="transmembrane region" description="Helical" evidence="8">
    <location>
        <begin position="149"/>
        <end position="167"/>
    </location>
</feature>
<gene>
    <name evidence="9" type="ORF">D7294_29295</name>
</gene>
<dbReference type="InterPro" id="IPR005614">
    <property type="entry name" value="NrfD-like"/>
</dbReference>
<feature type="region of interest" description="Disordered" evidence="7">
    <location>
        <begin position="1"/>
        <end position="49"/>
    </location>
</feature>
<dbReference type="PANTHER" id="PTHR34856:SF2">
    <property type="entry name" value="PROTEIN NRFD"/>
    <property type="match status" value="1"/>
</dbReference>
<dbReference type="OrthoDB" id="112837at2"/>
<keyword evidence="6 8" id="KW-0472">Membrane</keyword>
<sequence>MSEAGVTREGLTGRRPGREARFGNGMNGPAGRHRRPEGREGERRGGGARAEVVPPAAFASYYGRPVIKPPSWEAPDIAGYLFLGGLAGAGSVLAAGAELTRRPATARAMKLSSLTAVSLSAAALIHDLGRPERFLHMLRVLKPTSPMSVGSWLLAGYGPLAGAAALSDLTGLLPRAGRAATCAAAAFGPAVAAYTGALLSDTAVPAWHEGHRAMPYLFTASAATAAAGMALLAGPLAENRPARRVAALGAAAELAAARTLRRQAGRAAETYERGAAGRLMRLAEGLGLAGAAGAALLGGRARPAAALAGAALLAASACTRFGVFHAGLASARDPQYTVRPQRERLAAAG</sequence>
<dbReference type="PANTHER" id="PTHR34856">
    <property type="entry name" value="PROTEIN NRFD"/>
    <property type="match status" value="1"/>
</dbReference>
<feature type="transmembrane region" description="Helical" evidence="8">
    <location>
        <begin position="77"/>
        <end position="99"/>
    </location>
</feature>
<protein>
    <submittedName>
        <fullName evidence="9">Polysulfide reductase</fullName>
    </submittedName>
</protein>
<feature type="transmembrane region" description="Helical" evidence="8">
    <location>
        <begin position="111"/>
        <end position="129"/>
    </location>
</feature>
<evidence type="ECO:0000313" key="10">
    <source>
        <dbReference type="Proteomes" id="UP000272474"/>
    </source>
</evidence>
<comment type="caution">
    <text evidence="9">The sequence shown here is derived from an EMBL/GenBank/DDBJ whole genome shotgun (WGS) entry which is preliminary data.</text>
</comment>
<accession>A0A3A9YPE1</accession>
<evidence type="ECO:0000256" key="5">
    <source>
        <dbReference type="ARBA" id="ARBA00022989"/>
    </source>
</evidence>
<keyword evidence="10" id="KW-1185">Reference proteome</keyword>
<evidence type="ECO:0000256" key="7">
    <source>
        <dbReference type="SAM" id="MobiDB-lite"/>
    </source>
</evidence>
<evidence type="ECO:0000256" key="8">
    <source>
        <dbReference type="SAM" id="Phobius"/>
    </source>
</evidence>
<dbReference type="GO" id="GO:0005886">
    <property type="term" value="C:plasma membrane"/>
    <property type="evidence" value="ECO:0007669"/>
    <property type="project" value="UniProtKB-SubCell"/>
</dbReference>
<dbReference type="Proteomes" id="UP000272474">
    <property type="component" value="Unassembled WGS sequence"/>
</dbReference>